<evidence type="ECO:0000313" key="2">
    <source>
        <dbReference type="Proteomes" id="UP000194798"/>
    </source>
</evidence>
<accession>A0A251X9U6</accession>
<organism evidence="1 2">
    <name type="scientific">Thioflexithrix psekupsensis</name>
    <dbReference type="NCBI Taxonomy" id="1570016"/>
    <lineage>
        <taxon>Bacteria</taxon>
        <taxon>Pseudomonadati</taxon>
        <taxon>Pseudomonadota</taxon>
        <taxon>Gammaproteobacteria</taxon>
        <taxon>Thiotrichales</taxon>
        <taxon>Thioflexithrix</taxon>
    </lineage>
</organism>
<name>A0A251X9U6_9GAMM</name>
<comment type="caution">
    <text evidence="1">The sequence shown here is derived from an EMBL/GenBank/DDBJ whole genome shotgun (WGS) entry which is preliminary data.</text>
</comment>
<dbReference type="EMBL" id="MSLT01000007">
    <property type="protein sequence ID" value="OUD14954.1"/>
    <property type="molecule type" value="Genomic_DNA"/>
</dbReference>
<dbReference type="Proteomes" id="UP000194798">
    <property type="component" value="Unassembled WGS sequence"/>
</dbReference>
<sequence>MDFTVMRKRLTIKGKYVRVFDWIEQVKANYGYLDELCRLMTIKNVHRRIATIKDIRCFLETRDRFC</sequence>
<evidence type="ECO:0000313" key="1">
    <source>
        <dbReference type="EMBL" id="OUD14954.1"/>
    </source>
</evidence>
<gene>
    <name evidence="1" type="ORF">TPSD3_04395</name>
</gene>
<keyword evidence="2" id="KW-1185">Reference proteome</keyword>
<protein>
    <submittedName>
        <fullName evidence="1">Uncharacterized protein</fullName>
    </submittedName>
</protein>
<reference evidence="1 2" key="1">
    <citation type="submission" date="2016-12" db="EMBL/GenBank/DDBJ databases">
        <title>Thioflexothrix psekupsii D3 genome sequencing and assembly.</title>
        <authorList>
            <person name="Fomenkov A."/>
            <person name="Vincze T."/>
            <person name="Grabovich M."/>
            <person name="Anton B.P."/>
            <person name="Dubinina G."/>
            <person name="Orlova M."/>
            <person name="Belousova E."/>
            <person name="Roberts R.J."/>
        </authorList>
    </citation>
    <scope>NUCLEOTIDE SEQUENCE [LARGE SCALE GENOMIC DNA]</scope>
    <source>
        <strain evidence="1">D3</strain>
    </source>
</reference>
<dbReference type="AlphaFoldDB" id="A0A251X9U6"/>
<proteinExistence type="predicted"/>